<dbReference type="AlphaFoldDB" id="A0A3E3DV94"/>
<comment type="caution">
    <text evidence="2">The sequence shown here is derived from an EMBL/GenBank/DDBJ whole genome shotgun (WGS) entry which is preliminary data.</text>
</comment>
<organism evidence="2 3">
    <name type="scientific">Anaerofustis stercorihominis</name>
    <dbReference type="NCBI Taxonomy" id="214853"/>
    <lineage>
        <taxon>Bacteria</taxon>
        <taxon>Bacillati</taxon>
        <taxon>Bacillota</taxon>
        <taxon>Clostridia</taxon>
        <taxon>Eubacteriales</taxon>
        <taxon>Eubacteriaceae</taxon>
        <taxon>Anaerofustis</taxon>
    </lineage>
</organism>
<dbReference type="GO" id="GO:0010181">
    <property type="term" value="F:FMN binding"/>
    <property type="evidence" value="ECO:0007669"/>
    <property type="project" value="InterPro"/>
</dbReference>
<evidence type="ECO:0000259" key="1">
    <source>
        <dbReference type="Pfam" id="PF12682"/>
    </source>
</evidence>
<accession>A0A3E3DV94</accession>
<feature type="domain" description="Flavodoxin-like" evidence="1">
    <location>
        <begin position="5"/>
        <end position="156"/>
    </location>
</feature>
<dbReference type="PANTHER" id="PTHR39201">
    <property type="entry name" value="EXPORTED PROTEIN-RELATED"/>
    <property type="match status" value="1"/>
</dbReference>
<proteinExistence type="predicted"/>
<dbReference type="Gene3D" id="3.40.50.360">
    <property type="match status" value="1"/>
</dbReference>
<evidence type="ECO:0000313" key="3">
    <source>
        <dbReference type="Proteomes" id="UP000261212"/>
    </source>
</evidence>
<dbReference type="PANTHER" id="PTHR39201:SF1">
    <property type="entry name" value="FLAVODOXIN-LIKE DOMAIN-CONTAINING PROTEIN"/>
    <property type="match status" value="1"/>
</dbReference>
<reference evidence="2 3" key="1">
    <citation type="submission" date="2018-08" db="EMBL/GenBank/DDBJ databases">
        <title>A genome reference for cultivated species of the human gut microbiota.</title>
        <authorList>
            <person name="Zou Y."/>
            <person name="Xue W."/>
            <person name="Luo G."/>
        </authorList>
    </citation>
    <scope>NUCLEOTIDE SEQUENCE [LARGE SCALE GENOMIC DNA]</scope>
    <source>
        <strain evidence="2 3">AM25-6</strain>
    </source>
</reference>
<dbReference type="GO" id="GO:0016651">
    <property type="term" value="F:oxidoreductase activity, acting on NAD(P)H"/>
    <property type="evidence" value="ECO:0007669"/>
    <property type="project" value="UniProtKB-ARBA"/>
</dbReference>
<protein>
    <submittedName>
        <fullName evidence="2">Flavodoxin</fullName>
    </submittedName>
</protein>
<dbReference type="Proteomes" id="UP000261212">
    <property type="component" value="Unassembled WGS sequence"/>
</dbReference>
<dbReference type="SUPFAM" id="SSF52218">
    <property type="entry name" value="Flavoproteins"/>
    <property type="match status" value="1"/>
</dbReference>
<dbReference type="EMBL" id="QUSM01000007">
    <property type="protein sequence ID" value="RGD73204.1"/>
    <property type="molecule type" value="Genomic_DNA"/>
</dbReference>
<dbReference type="InterPro" id="IPR029039">
    <property type="entry name" value="Flavoprotein-like_sf"/>
</dbReference>
<name>A0A3E3DV94_9FIRM</name>
<sequence length="158" mass="17756">MNSKKSLVAYFSHSGNTRTAAEKIAGLTNSDLFEIKPIKRYPNNYDETVAIAKKELNGNARPKISDSVKDMNSYDVIYLGYPNWWSTMPMAVFTFLEGYDFIGKKIYPFCTHGGSRMGRSEKDIKDLCHNAVIGKGLPISGNSVNSCDKMIKNWIEVK</sequence>
<evidence type="ECO:0000313" key="2">
    <source>
        <dbReference type="EMBL" id="RGD73204.1"/>
    </source>
</evidence>
<dbReference type="InterPro" id="IPR008254">
    <property type="entry name" value="Flavodoxin/NO_synth"/>
</dbReference>
<dbReference type="RefSeq" id="WP_117532715.1">
    <property type="nucleotide sequence ID" value="NZ_CP176644.1"/>
</dbReference>
<dbReference type="Pfam" id="PF12682">
    <property type="entry name" value="Flavodoxin_4"/>
    <property type="match status" value="1"/>
</dbReference>
<gene>
    <name evidence="2" type="ORF">DW687_10700</name>
</gene>